<sequence length="370" mass="39982">MARKKKKHEDHVNHEAWAIPYADLMTLLLAFFVVMYAVSVVNEGKYRVMSESIIEAFNGSSHVIAPMPQTRASPHNVDPAMATPAGQPGAATTPVNVPIPARPQKVRVMDVRQALQDRTEQKNLELIRDQIQRAMQPLIDKQMVIVRKTTTWLEIELRTDILFPSGVAKLSDQANGVLDEMAGILKPFPNPVRIEGYTDDRPINTSLYPSNWELSAARAAAVARLFSEQGVEPSRLGIVGWSEYRPAADNTTEDGRNHNRRVLIVILSNDGAPKRLFNDSDGKNQYADAGDEPSPAPEVPAVLPAVPTLSSRPAEAAHDGVVPPNKVILAGPAAADAPADVARTPPIVAPAAAGAITVTAPHLARPEHGP</sequence>
<evidence type="ECO:0000256" key="4">
    <source>
        <dbReference type="ARBA" id="ARBA00022692"/>
    </source>
</evidence>
<dbReference type="InterPro" id="IPR025713">
    <property type="entry name" value="MotB-like_N_dom"/>
</dbReference>
<keyword evidence="12" id="KW-0966">Cell projection</keyword>
<dbReference type="RefSeq" id="WP_111981302.1">
    <property type="nucleotide sequence ID" value="NZ_NFZS01000001.1"/>
</dbReference>
<keyword evidence="13" id="KW-1185">Reference proteome</keyword>
<evidence type="ECO:0000256" key="1">
    <source>
        <dbReference type="ARBA" id="ARBA00004162"/>
    </source>
</evidence>
<dbReference type="SUPFAM" id="SSF103088">
    <property type="entry name" value="OmpA-like"/>
    <property type="match status" value="1"/>
</dbReference>
<dbReference type="Pfam" id="PF00691">
    <property type="entry name" value="OmpA"/>
    <property type="match status" value="1"/>
</dbReference>
<name>A0A328P5H6_9GAMM</name>
<comment type="similarity">
    <text evidence="2">Belongs to the MotB family.</text>
</comment>
<accession>A0A328P5H6</accession>
<evidence type="ECO:0000259" key="10">
    <source>
        <dbReference type="PROSITE" id="PS50206"/>
    </source>
</evidence>
<evidence type="ECO:0000256" key="6">
    <source>
        <dbReference type="ARBA" id="ARBA00023136"/>
    </source>
</evidence>
<dbReference type="PANTHER" id="PTHR30329">
    <property type="entry name" value="STATOR ELEMENT OF FLAGELLAR MOTOR COMPLEX"/>
    <property type="match status" value="1"/>
</dbReference>
<keyword evidence="5 9" id="KW-1133">Transmembrane helix</keyword>
<keyword evidence="6 7" id="KW-0472">Membrane</keyword>
<keyword evidence="12" id="KW-0282">Flagellum</keyword>
<dbReference type="CDD" id="cd07185">
    <property type="entry name" value="OmpA_C-like"/>
    <property type="match status" value="1"/>
</dbReference>
<evidence type="ECO:0000256" key="9">
    <source>
        <dbReference type="SAM" id="Phobius"/>
    </source>
</evidence>
<keyword evidence="3" id="KW-1003">Cell membrane</keyword>
<comment type="subcellular location">
    <subcellularLocation>
        <location evidence="1">Cell membrane</location>
        <topology evidence="1">Single-pass membrane protein</topology>
    </subcellularLocation>
</comment>
<evidence type="ECO:0000256" key="8">
    <source>
        <dbReference type="SAM" id="MobiDB-lite"/>
    </source>
</evidence>
<dbReference type="NCBIfam" id="NF006541">
    <property type="entry name" value="PRK09038.1"/>
    <property type="match status" value="1"/>
</dbReference>
<feature type="transmembrane region" description="Helical" evidence="9">
    <location>
        <begin position="21"/>
        <end position="41"/>
    </location>
</feature>
<evidence type="ECO:0000256" key="5">
    <source>
        <dbReference type="ARBA" id="ARBA00022989"/>
    </source>
</evidence>
<dbReference type="PROSITE" id="PS50206">
    <property type="entry name" value="RHODANESE_3"/>
    <property type="match status" value="1"/>
</dbReference>
<dbReference type="InterPro" id="IPR036737">
    <property type="entry name" value="OmpA-like_sf"/>
</dbReference>
<protein>
    <submittedName>
        <fullName evidence="12">Flagellar motor protein MotB</fullName>
    </submittedName>
</protein>
<dbReference type="Pfam" id="PF13677">
    <property type="entry name" value="MotB_plug"/>
    <property type="match status" value="1"/>
</dbReference>
<dbReference type="AlphaFoldDB" id="A0A328P5H6"/>
<dbReference type="EMBL" id="NFZS01000001">
    <property type="protein sequence ID" value="RAO77249.1"/>
    <property type="molecule type" value="Genomic_DNA"/>
</dbReference>
<feature type="domain" description="Rhodanese" evidence="10">
    <location>
        <begin position="218"/>
        <end position="253"/>
    </location>
</feature>
<reference evidence="12 13" key="1">
    <citation type="journal article" date="2018" name="Genet. Mol. Biol.">
        <title>The genome sequence of Dyella jiangningensis FCAV SCS01 from a lignocellulose-decomposing microbial consortium metagenome reveals potential for biotechnological applications.</title>
        <authorList>
            <person name="Desiderato J.G."/>
            <person name="Alvarenga D.O."/>
            <person name="Constancio M.T.L."/>
            <person name="Alves L.M.C."/>
            <person name="Varani A.M."/>
        </authorList>
    </citation>
    <scope>NUCLEOTIDE SEQUENCE [LARGE SCALE GENOMIC DNA]</scope>
    <source>
        <strain evidence="12 13">FCAV SCS01</strain>
    </source>
</reference>
<feature type="domain" description="OmpA-like" evidence="11">
    <location>
        <begin position="150"/>
        <end position="270"/>
    </location>
</feature>
<dbReference type="InterPro" id="IPR001763">
    <property type="entry name" value="Rhodanese-like_dom"/>
</dbReference>
<organism evidence="12 13">
    <name type="scientific">Dyella jiangningensis</name>
    <dbReference type="NCBI Taxonomy" id="1379159"/>
    <lineage>
        <taxon>Bacteria</taxon>
        <taxon>Pseudomonadati</taxon>
        <taxon>Pseudomonadota</taxon>
        <taxon>Gammaproteobacteria</taxon>
        <taxon>Lysobacterales</taxon>
        <taxon>Rhodanobacteraceae</taxon>
        <taxon>Dyella</taxon>
    </lineage>
</organism>
<evidence type="ECO:0000256" key="2">
    <source>
        <dbReference type="ARBA" id="ARBA00008914"/>
    </source>
</evidence>
<dbReference type="PANTHER" id="PTHR30329:SF20">
    <property type="entry name" value="EXPORTED PROTEIN"/>
    <property type="match status" value="1"/>
</dbReference>
<proteinExistence type="inferred from homology"/>
<keyword evidence="12" id="KW-0969">Cilium</keyword>
<dbReference type="OrthoDB" id="9815217at2"/>
<evidence type="ECO:0000313" key="12">
    <source>
        <dbReference type="EMBL" id="RAO77249.1"/>
    </source>
</evidence>
<feature type="region of interest" description="Disordered" evidence="8">
    <location>
        <begin position="274"/>
        <end position="301"/>
    </location>
</feature>
<dbReference type="InterPro" id="IPR006665">
    <property type="entry name" value="OmpA-like"/>
</dbReference>
<evidence type="ECO:0000256" key="3">
    <source>
        <dbReference type="ARBA" id="ARBA00022475"/>
    </source>
</evidence>
<evidence type="ECO:0000256" key="7">
    <source>
        <dbReference type="PROSITE-ProRule" id="PRU00473"/>
    </source>
</evidence>
<dbReference type="Proteomes" id="UP000248926">
    <property type="component" value="Unassembled WGS sequence"/>
</dbReference>
<dbReference type="PROSITE" id="PS51123">
    <property type="entry name" value="OMPA_2"/>
    <property type="match status" value="1"/>
</dbReference>
<gene>
    <name evidence="12" type="ORF">CA260_05000</name>
</gene>
<dbReference type="Gene3D" id="3.30.1330.60">
    <property type="entry name" value="OmpA-like domain"/>
    <property type="match status" value="1"/>
</dbReference>
<dbReference type="InterPro" id="IPR050330">
    <property type="entry name" value="Bact_OuterMem_StrucFunc"/>
</dbReference>
<dbReference type="GO" id="GO:0005886">
    <property type="term" value="C:plasma membrane"/>
    <property type="evidence" value="ECO:0007669"/>
    <property type="project" value="UniProtKB-SubCell"/>
</dbReference>
<evidence type="ECO:0000259" key="11">
    <source>
        <dbReference type="PROSITE" id="PS51123"/>
    </source>
</evidence>
<evidence type="ECO:0000313" key="13">
    <source>
        <dbReference type="Proteomes" id="UP000248926"/>
    </source>
</evidence>
<keyword evidence="4 9" id="KW-0812">Transmembrane</keyword>
<comment type="caution">
    <text evidence="12">The sequence shown here is derived from an EMBL/GenBank/DDBJ whole genome shotgun (WGS) entry which is preliminary data.</text>
</comment>